<evidence type="ECO:0000313" key="3">
    <source>
        <dbReference type="Proteomes" id="UP001476247"/>
    </source>
</evidence>
<accession>A0ABP9XQL7</accession>
<dbReference type="EMBL" id="BAABUJ010000007">
    <property type="protein sequence ID" value="GAA5797104.1"/>
    <property type="molecule type" value="Genomic_DNA"/>
</dbReference>
<comment type="caution">
    <text evidence="2">The sequence shown here is derived from an EMBL/GenBank/DDBJ whole genome shotgun (WGS) entry which is preliminary data.</text>
</comment>
<proteinExistence type="predicted"/>
<feature type="region of interest" description="Disordered" evidence="1">
    <location>
        <begin position="22"/>
        <end position="42"/>
    </location>
</feature>
<keyword evidence="3" id="KW-1185">Reference proteome</keyword>
<reference evidence="2 3" key="1">
    <citation type="submission" date="2024-04" db="EMBL/GenBank/DDBJ databases">
        <title>genome sequences of Mucor flavus KT1a and Helicostylum pulchrum KT1b strains isolation_sourced from the surface of a dry-aged beef.</title>
        <authorList>
            <person name="Toyotome T."/>
            <person name="Hosono M."/>
            <person name="Torimaru M."/>
            <person name="Fukuda K."/>
            <person name="Mikami N."/>
        </authorList>
    </citation>
    <scope>NUCLEOTIDE SEQUENCE [LARGE SCALE GENOMIC DNA]</scope>
    <source>
        <strain evidence="2 3">KT1b</strain>
    </source>
</reference>
<evidence type="ECO:0000313" key="2">
    <source>
        <dbReference type="EMBL" id="GAA5797104.1"/>
    </source>
</evidence>
<protein>
    <submittedName>
        <fullName evidence="2">Uncharacterized protein</fullName>
    </submittedName>
</protein>
<sequence length="77" mass="9194">MYLAHEEDKRVQKKLKISVATSSNDDRSVMSGSDVEEDETESRKNIWQDWKEFLNNAQNNKYLPSLRYYHTNTHLLF</sequence>
<gene>
    <name evidence="2" type="ORF">HPULCUR_002483</name>
</gene>
<evidence type="ECO:0000256" key="1">
    <source>
        <dbReference type="SAM" id="MobiDB-lite"/>
    </source>
</evidence>
<dbReference type="Proteomes" id="UP001476247">
    <property type="component" value="Unassembled WGS sequence"/>
</dbReference>
<name>A0ABP9XQL7_9FUNG</name>
<organism evidence="2 3">
    <name type="scientific">Helicostylum pulchrum</name>
    <dbReference type="NCBI Taxonomy" id="562976"/>
    <lineage>
        <taxon>Eukaryota</taxon>
        <taxon>Fungi</taxon>
        <taxon>Fungi incertae sedis</taxon>
        <taxon>Mucoromycota</taxon>
        <taxon>Mucoromycotina</taxon>
        <taxon>Mucoromycetes</taxon>
        <taxon>Mucorales</taxon>
        <taxon>Mucorineae</taxon>
        <taxon>Mucoraceae</taxon>
        <taxon>Helicostylum</taxon>
    </lineage>
</organism>